<feature type="domain" description="C3H1-type" evidence="6">
    <location>
        <begin position="5"/>
        <end position="32"/>
    </location>
</feature>
<dbReference type="KEGG" id="pcw:110220204"/>
<dbReference type="Gene3D" id="4.10.1000.10">
    <property type="entry name" value="Zinc finger, CCCH-type"/>
    <property type="match status" value="1"/>
</dbReference>
<dbReference type="InParanoid" id="A0A6P5LRI2"/>
<feature type="compositionally biased region" description="Low complexity" evidence="5">
    <location>
        <begin position="30"/>
        <end position="44"/>
    </location>
</feature>
<dbReference type="Gene3D" id="3.90.1140.10">
    <property type="entry name" value="Cyclic phosphodiesterase"/>
    <property type="match status" value="1"/>
</dbReference>
<keyword evidence="1 4" id="KW-0479">Metal-binding</keyword>
<evidence type="ECO:0000256" key="2">
    <source>
        <dbReference type="ARBA" id="ARBA00022771"/>
    </source>
</evidence>
<dbReference type="Proteomes" id="UP000515140">
    <property type="component" value="Unplaced"/>
</dbReference>
<evidence type="ECO:0000256" key="3">
    <source>
        <dbReference type="ARBA" id="ARBA00022833"/>
    </source>
</evidence>
<dbReference type="InterPro" id="IPR000571">
    <property type="entry name" value="Znf_CCCH"/>
</dbReference>
<dbReference type="SUPFAM" id="SSF55144">
    <property type="entry name" value="LigT-like"/>
    <property type="match status" value="1"/>
</dbReference>
<evidence type="ECO:0000313" key="7">
    <source>
        <dbReference type="Proteomes" id="UP000515140"/>
    </source>
</evidence>
<dbReference type="GO" id="GO:0008270">
    <property type="term" value="F:zinc ion binding"/>
    <property type="evidence" value="ECO:0007669"/>
    <property type="project" value="UniProtKB-KW"/>
</dbReference>
<dbReference type="InterPro" id="IPR040459">
    <property type="entry name" value="MJ1316"/>
</dbReference>
<accession>A0A6P5LRI2</accession>
<reference evidence="8" key="1">
    <citation type="submission" date="2025-08" db="UniProtKB">
        <authorList>
            <consortium name="RefSeq"/>
        </authorList>
    </citation>
    <scope>IDENTIFICATION</scope>
    <source>
        <tissue evidence="8">Spleen</tissue>
    </source>
</reference>
<evidence type="ECO:0000256" key="4">
    <source>
        <dbReference type="PROSITE-ProRule" id="PRU00723"/>
    </source>
</evidence>
<organism evidence="7 8">
    <name type="scientific">Phascolarctos cinereus</name>
    <name type="common">Koala</name>
    <dbReference type="NCBI Taxonomy" id="38626"/>
    <lineage>
        <taxon>Eukaryota</taxon>
        <taxon>Metazoa</taxon>
        <taxon>Chordata</taxon>
        <taxon>Craniata</taxon>
        <taxon>Vertebrata</taxon>
        <taxon>Euteleostomi</taxon>
        <taxon>Mammalia</taxon>
        <taxon>Metatheria</taxon>
        <taxon>Diprotodontia</taxon>
        <taxon>Phascolarctidae</taxon>
        <taxon>Phascolarctos</taxon>
    </lineage>
</organism>
<keyword evidence="2 4" id="KW-0863">Zinc-finger</keyword>
<feature type="zinc finger region" description="C3H1-type" evidence="4">
    <location>
        <begin position="5"/>
        <end position="32"/>
    </location>
</feature>
<dbReference type="PANTHER" id="PTHR46729:SF1">
    <property type="entry name" value="LEUKOCYTE RECEPTOR CLUSTER MEMBER 9"/>
    <property type="match status" value="1"/>
</dbReference>
<gene>
    <name evidence="8" type="primary">LENG9</name>
</gene>
<evidence type="ECO:0000313" key="8">
    <source>
        <dbReference type="RefSeq" id="XP_020859813.1"/>
    </source>
</evidence>
<evidence type="ECO:0000256" key="5">
    <source>
        <dbReference type="SAM" id="MobiDB-lite"/>
    </source>
</evidence>
<protein>
    <submittedName>
        <fullName evidence="8">Leukocyte receptor cluster member 9</fullName>
    </submittedName>
</protein>
<dbReference type="Pfam" id="PF10469">
    <property type="entry name" value="AKAP7_NLS"/>
    <property type="match status" value="1"/>
</dbReference>
<feature type="region of interest" description="Disordered" evidence="5">
    <location>
        <begin position="173"/>
        <end position="194"/>
    </location>
</feature>
<dbReference type="InterPro" id="IPR009097">
    <property type="entry name" value="Cyclic_Pdiesterase"/>
</dbReference>
<evidence type="ECO:0000256" key="1">
    <source>
        <dbReference type="ARBA" id="ARBA00022723"/>
    </source>
</evidence>
<proteinExistence type="predicted"/>
<sequence length="394" mass="42269">MAEAGAPGPICRFYLEGRCHFGARCRLPHPGAQAEPQPGPQSGPEGKKPSMKTAQAVIDRIRWDPHLDPGDFSVGYLDRFRGVQEEPFTAFCWDEELAALGPGVMAVPQHRIRYFRHRGRLVWDRASRTDLVFGSAEGRGTTILDGLAAAGAPGEDGPPGIVSSALEDSRLRSESLCPSSSTEPELKTKHSTSAHQGLRPTHFVALMITEPELREAVARAHARLIEAEASMGSSLVGLDALHLTLVLLRLAGPGEVAAAARALRCLVRVPSFHYPMALHFQNLACLDHRVIYSIPSPDLEDLAHTLAQGLKAEGFQVMEPSAEELGPHLTLAKLPRGTPGHLSLPEAEEGAELGSQSVEGFQLCSLRGLQGARGCYSVLAQVPLGPSTQPRALS</sequence>
<dbReference type="PROSITE" id="PS50103">
    <property type="entry name" value="ZF_C3H1"/>
    <property type="match status" value="1"/>
</dbReference>
<keyword evidence="7" id="KW-1185">Reference proteome</keyword>
<dbReference type="Pfam" id="PF04457">
    <property type="entry name" value="MJ1316"/>
    <property type="match status" value="1"/>
</dbReference>
<dbReference type="RefSeq" id="XP_020859813.1">
    <property type="nucleotide sequence ID" value="XM_021004154.1"/>
</dbReference>
<keyword evidence="8" id="KW-0675">Receptor</keyword>
<dbReference type="AlphaFoldDB" id="A0A6P5LRI2"/>
<dbReference type="GeneID" id="110220204"/>
<dbReference type="InterPro" id="IPR041367">
    <property type="entry name" value="Znf-CCCH_4"/>
</dbReference>
<dbReference type="Pfam" id="PF18044">
    <property type="entry name" value="zf-CCCH_4"/>
    <property type="match status" value="1"/>
</dbReference>
<dbReference type="FunCoup" id="A0A6P5LRI2">
    <property type="interactions" value="42"/>
</dbReference>
<name>A0A6P5LRI2_PHACI</name>
<dbReference type="InterPro" id="IPR019510">
    <property type="entry name" value="AKAP7-like_phosphoesterase"/>
</dbReference>
<keyword evidence="3 4" id="KW-0862">Zinc</keyword>
<dbReference type="CTD" id="94059"/>
<dbReference type="PANTHER" id="PTHR46729">
    <property type="entry name" value="LEUKOCYTE RECEPTOR CLUSTER MEMBER 9"/>
    <property type="match status" value="1"/>
</dbReference>
<dbReference type="InterPro" id="IPR042653">
    <property type="entry name" value="Leng9"/>
</dbReference>
<feature type="region of interest" description="Disordered" evidence="5">
    <location>
        <begin position="30"/>
        <end position="52"/>
    </location>
</feature>
<evidence type="ECO:0000259" key="6">
    <source>
        <dbReference type="PROSITE" id="PS50103"/>
    </source>
</evidence>